<dbReference type="PANTHER" id="PTHR16557">
    <property type="entry name" value="ALKYLATED DNA REPAIR PROTEIN ALKB-RELATED"/>
    <property type="match status" value="1"/>
</dbReference>
<dbReference type="Gene3D" id="2.60.120.590">
    <property type="entry name" value="Alpha-ketoglutarate-dependent dioxygenase AlkB-like"/>
    <property type="match status" value="1"/>
</dbReference>
<comment type="cofactor">
    <cofactor evidence="1">
        <name>Fe(2+)</name>
        <dbReference type="ChEBI" id="CHEBI:29033"/>
    </cofactor>
</comment>
<dbReference type="SUPFAM" id="SSF51197">
    <property type="entry name" value="Clavaminate synthase-like"/>
    <property type="match status" value="1"/>
</dbReference>
<evidence type="ECO:0000256" key="1">
    <source>
        <dbReference type="ARBA" id="ARBA00001954"/>
    </source>
</evidence>
<keyword evidence="4 7" id="KW-0560">Oxidoreductase</keyword>
<accession>A0ABT5YBS0</accession>
<reference evidence="7" key="1">
    <citation type="submission" date="2022-07" db="EMBL/GenBank/DDBJ databases">
        <title>Marinobacter iranensis a new bacterium isolate from a hipersaline lake in Iran.</title>
        <authorList>
            <person name="Mohammad A.M.A."/>
            <person name="Cristina S.-P."/>
            <person name="Antonio V."/>
        </authorList>
    </citation>
    <scope>NUCLEOTIDE SEQUENCE</scope>
    <source>
        <strain evidence="7">71-i</strain>
    </source>
</reference>
<evidence type="ECO:0000313" key="7">
    <source>
        <dbReference type="EMBL" id="MDF0751062.1"/>
    </source>
</evidence>
<feature type="domain" description="Fe2OG dioxygenase" evidence="6">
    <location>
        <begin position="116"/>
        <end position="216"/>
    </location>
</feature>
<dbReference type="InterPro" id="IPR004574">
    <property type="entry name" value="Alkb"/>
</dbReference>
<dbReference type="InterPro" id="IPR037151">
    <property type="entry name" value="AlkB-like_sf"/>
</dbReference>
<dbReference type="InterPro" id="IPR005123">
    <property type="entry name" value="Oxoglu/Fe-dep_dioxygenase_dom"/>
</dbReference>
<dbReference type="Pfam" id="PF13532">
    <property type="entry name" value="2OG-FeII_Oxy_2"/>
    <property type="match status" value="1"/>
</dbReference>
<dbReference type="RefSeq" id="WP_275707025.1">
    <property type="nucleotide sequence ID" value="NZ_JANCMW010000007.1"/>
</dbReference>
<comment type="caution">
    <text evidence="7">The sequence shown here is derived from an EMBL/GenBank/DDBJ whole genome shotgun (WGS) entry which is preliminary data.</text>
</comment>
<dbReference type="EC" id="1.14.11.33" evidence="7"/>
<keyword evidence="2" id="KW-0479">Metal-binding</keyword>
<dbReference type="GO" id="GO:0035516">
    <property type="term" value="F:broad specificity oxidative DNA demethylase activity"/>
    <property type="evidence" value="ECO:0007669"/>
    <property type="project" value="UniProtKB-EC"/>
</dbReference>
<evidence type="ECO:0000313" key="8">
    <source>
        <dbReference type="Proteomes" id="UP001143391"/>
    </source>
</evidence>
<evidence type="ECO:0000256" key="5">
    <source>
        <dbReference type="ARBA" id="ARBA00023004"/>
    </source>
</evidence>
<evidence type="ECO:0000256" key="2">
    <source>
        <dbReference type="ARBA" id="ARBA00022723"/>
    </source>
</evidence>
<keyword evidence="5" id="KW-0408">Iron</keyword>
<gene>
    <name evidence="7" type="primary">alkB</name>
    <name evidence="7" type="ORF">NLU14_12580</name>
</gene>
<dbReference type="NCBIfam" id="NF011930">
    <property type="entry name" value="PRK15401.1"/>
    <property type="match status" value="1"/>
</dbReference>
<protein>
    <submittedName>
        <fullName evidence="7">DNA oxidative demethylase AlkB</fullName>
        <ecNumber evidence="7">1.14.11.33</ecNumber>
    </submittedName>
</protein>
<sequence>MTMDLFEQLPPKLWVEPLCEGAVVLRRFASAPATDLLVGIEQVAEQAPFRQMQTPGGHTMSVAMTCCGPWGWVTDAKGYRYQQNDPLSGELWPSMPASFQALAAEAAGMAGYGSFEPDSCLVNRYSPGAKMGLHQDKNEEDFDQPIVSVSLGTPVSFQFGGLRRGDRPQRVPLEHGDVVVWGGPARLRYHGVLTLKHAEHPLTGSNRYNLTFRRARS</sequence>
<keyword evidence="3" id="KW-0223">Dioxygenase</keyword>
<keyword evidence="8" id="KW-1185">Reference proteome</keyword>
<dbReference type="InterPro" id="IPR027450">
    <property type="entry name" value="AlkB-like"/>
</dbReference>
<dbReference type="Proteomes" id="UP001143391">
    <property type="component" value="Unassembled WGS sequence"/>
</dbReference>
<dbReference type="PANTHER" id="PTHR16557:SF2">
    <property type="entry name" value="NUCLEIC ACID DIOXYGENASE ALKBH1"/>
    <property type="match status" value="1"/>
</dbReference>
<dbReference type="EMBL" id="JANCMW010000007">
    <property type="protein sequence ID" value="MDF0751062.1"/>
    <property type="molecule type" value="Genomic_DNA"/>
</dbReference>
<evidence type="ECO:0000259" key="6">
    <source>
        <dbReference type="PROSITE" id="PS51471"/>
    </source>
</evidence>
<evidence type="ECO:0000256" key="4">
    <source>
        <dbReference type="ARBA" id="ARBA00023002"/>
    </source>
</evidence>
<name>A0ABT5YBS0_9GAMM</name>
<evidence type="ECO:0000256" key="3">
    <source>
        <dbReference type="ARBA" id="ARBA00022964"/>
    </source>
</evidence>
<proteinExistence type="predicted"/>
<dbReference type="PROSITE" id="PS51471">
    <property type="entry name" value="FE2OG_OXY"/>
    <property type="match status" value="1"/>
</dbReference>
<organism evidence="7 8">
    <name type="scientific">Marinobacter iranensis</name>
    <dbReference type="NCBI Taxonomy" id="2962607"/>
    <lineage>
        <taxon>Bacteria</taxon>
        <taxon>Pseudomonadati</taxon>
        <taxon>Pseudomonadota</taxon>
        <taxon>Gammaproteobacteria</taxon>
        <taxon>Pseudomonadales</taxon>
        <taxon>Marinobacteraceae</taxon>
        <taxon>Marinobacter</taxon>
    </lineage>
</organism>